<evidence type="ECO:0000313" key="4">
    <source>
        <dbReference type="RefSeq" id="XP_013908835.1"/>
    </source>
</evidence>
<feature type="coiled-coil region" evidence="2">
    <location>
        <begin position="474"/>
        <end position="501"/>
    </location>
</feature>
<dbReference type="PANTHER" id="PTHR21549:SF1">
    <property type="entry name" value="COILED-COIL DOMAIN-CONTAINING PROTEIN 148"/>
    <property type="match status" value="1"/>
</dbReference>
<feature type="coiled-coil region" evidence="2">
    <location>
        <begin position="389"/>
        <end position="423"/>
    </location>
</feature>
<sequence>MSERDLQGLITTQRNSNIDNLVVCMKNGLKSSKYKPVDYEELYAITEAKKLQSANILLKIKKLQHASKINKEHMLLKRHRQVWWKEHKRLHENRQKLESEIQTFFDEENECFFNLWDLRYKLTKGLDTFQANTVQPVWQLREDLRYRLLEMQTNSKSVEYPFNPDAVLEEIEFVKKQQKAILGKLHLERIALEKELEEFIDKALTCTLEERTTFVPELPPQLLELECPYPDLKASVLTEFYKLADDYSLKIQEADQELKTIESRFQWSKEDLWAYQVITGQYPSDMQGRRTLYLDMLQKLLPHKSRQSLIAHEKSWDHYYFTRNQLRVLMFNWVQARKTFLVKAVMTLAEACTAYETEMMVANNRRKQQEICANLKEKVLLWRAQQEEAARLEAAIAAGRKEEEDEKEKFRKEKECLQRAEDKEKVKKFWAEKQRKWQEKEAKDLLRLAEFKKLMAEQIVKDKERVQFRQKLLEKRLMEKKVAILKEIQEEEERKKRLDALRKQVAIVAEIDPARMVADTVASKARMGIGIEEEFIPQKPLFVLHTFSDEQIISDTRVRIELALREAGLHSTAYAQELLPKIPPPKLPRRDMVSTIFKV</sequence>
<dbReference type="InterPro" id="IPR039902">
    <property type="entry name" value="CCDC148/CCDC112"/>
</dbReference>
<accession>A0A6I9X3F5</accession>
<dbReference type="CTD" id="130940"/>
<evidence type="ECO:0000256" key="1">
    <source>
        <dbReference type="ARBA" id="ARBA00023054"/>
    </source>
</evidence>
<protein>
    <submittedName>
        <fullName evidence="4 5">Coiled-coil domain-containing protein 148</fullName>
    </submittedName>
</protein>
<name>A0A6I9X3F5_9SAUR</name>
<evidence type="ECO:0000313" key="3">
    <source>
        <dbReference type="Proteomes" id="UP000504617"/>
    </source>
</evidence>
<gene>
    <name evidence="4 5" type="primary">CCDC148</name>
</gene>
<dbReference type="KEGG" id="tsr:106538752"/>
<evidence type="ECO:0000256" key="2">
    <source>
        <dbReference type="SAM" id="Coils"/>
    </source>
</evidence>
<dbReference type="Proteomes" id="UP000504617">
    <property type="component" value="Unplaced"/>
</dbReference>
<organism evidence="3 5">
    <name type="scientific">Thamnophis sirtalis</name>
    <dbReference type="NCBI Taxonomy" id="35019"/>
    <lineage>
        <taxon>Eukaryota</taxon>
        <taxon>Metazoa</taxon>
        <taxon>Chordata</taxon>
        <taxon>Craniata</taxon>
        <taxon>Vertebrata</taxon>
        <taxon>Euteleostomi</taxon>
        <taxon>Lepidosauria</taxon>
        <taxon>Squamata</taxon>
        <taxon>Bifurcata</taxon>
        <taxon>Unidentata</taxon>
        <taxon>Episquamata</taxon>
        <taxon>Toxicofera</taxon>
        <taxon>Serpentes</taxon>
        <taxon>Colubroidea</taxon>
        <taxon>Colubridae</taxon>
        <taxon>Natricinae</taxon>
        <taxon>Thamnophis</taxon>
    </lineage>
</organism>
<keyword evidence="3" id="KW-1185">Reference proteome</keyword>
<dbReference type="GeneID" id="106538752"/>
<reference evidence="4 5" key="1">
    <citation type="submission" date="2025-04" db="UniProtKB">
        <authorList>
            <consortium name="RefSeq"/>
        </authorList>
    </citation>
    <scope>IDENTIFICATION</scope>
    <source>
        <tissue evidence="4 5">Skeletal muscle</tissue>
    </source>
</reference>
<evidence type="ECO:0000313" key="5">
    <source>
        <dbReference type="RefSeq" id="XP_013908836.1"/>
    </source>
</evidence>
<proteinExistence type="predicted"/>
<dbReference type="AlphaFoldDB" id="A0A6I9X3F5"/>
<dbReference type="OrthoDB" id="448087at2759"/>
<keyword evidence="1 2" id="KW-0175">Coiled coil</keyword>
<dbReference type="RefSeq" id="XP_013908835.1">
    <property type="nucleotide sequence ID" value="XM_014053360.1"/>
</dbReference>
<dbReference type="PANTHER" id="PTHR21549">
    <property type="entry name" value="MUTATED IN BLADDER CANCER 1"/>
    <property type="match status" value="1"/>
</dbReference>
<dbReference type="RefSeq" id="XP_013908836.1">
    <property type="nucleotide sequence ID" value="XM_014053361.1"/>
</dbReference>